<comment type="pathway">
    <text evidence="2">Glycan biosynthesis; starch biosynthesis.</text>
</comment>
<evidence type="ECO:0000313" key="11">
    <source>
        <dbReference type="Proteomes" id="UP000823775"/>
    </source>
</evidence>
<keyword evidence="8" id="KW-1133">Transmembrane helix</keyword>
<sequence length="337" mass="38459">MITEMLSSLSIGKAPPPRSKFSPANVKPFRASFFCCVGKNAEGNGSSSGPLQLELENQSSDENIPQIRSGELEEKGTDIWQLFREAQHNILYLNKKRIMATQELDRVKKEKSSLLDRIEQLERTKLINTRKDKFSISAELLLRIDSMVLTSLIGSKEASEFRRLVMDSKFSIADYFSEIMHKQDTELLVELRHFLGNSRKSGYHIIHICTEMAPVVSVGSLALYVTGLSRALQRKGNLVEVILPKYASLNLNEVHGLREVEAQFHSYFNGQLHGNRIWTGLDVRELEEHGYYLQLGRGEFVSKLHQLFISNIFLTLAAVNLEFFVIQGCLWHWSDFH</sequence>
<dbReference type="PANTHER" id="PTHR46083:SF3">
    <property type="entry name" value="UDP-GLYCOSYLTRANSFERASE SUPERFAMILY PROTEIN"/>
    <property type="match status" value="1"/>
</dbReference>
<feature type="transmembrane region" description="Helical" evidence="8">
    <location>
        <begin position="307"/>
        <end position="333"/>
    </location>
</feature>
<dbReference type="Gene3D" id="3.40.50.2000">
    <property type="entry name" value="Glycogen Phosphorylase B"/>
    <property type="match status" value="1"/>
</dbReference>
<feature type="compositionally biased region" description="Polar residues" evidence="7">
    <location>
        <begin position="44"/>
        <end position="63"/>
    </location>
</feature>
<dbReference type="SUPFAM" id="SSF53756">
    <property type="entry name" value="UDP-Glycosyltransferase/glycogen phosphorylase"/>
    <property type="match status" value="1"/>
</dbReference>
<reference evidence="10 11" key="1">
    <citation type="journal article" date="2021" name="BMC Genomics">
        <title>Datura genome reveals duplications of psychoactive alkaloid biosynthetic genes and high mutation rate following tissue culture.</title>
        <authorList>
            <person name="Rajewski A."/>
            <person name="Carter-House D."/>
            <person name="Stajich J."/>
            <person name="Litt A."/>
        </authorList>
    </citation>
    <scope>NUCLEOTIDE SEQUENCE [LARGE SCALE GENOMIC DNA]</scope>
    <source>
        <strain evidence="10">AR-01</strain>
    </source>
</reference>
<keyword evidence="6" id="KW-0750">Starch biosynthesis</keyword>
<evidence type="ECO:0000313" key="10">
    <source>
        <dbReference type="EMBL" id="MCD7446949.1"/>
    </source>
</evidence>
<dbReference type="InterPro" id="IPR013534">
    <property type="entry name" value="Starch_synth_cat_dom"/>
</dbReference>
<keyword evidence="8" id="KW-0472">Membrane</keyword>
<dbReference type="EC" id="2.4.1.21" evidence="3"/>
<feature type="compositionally biased region" description="Polar residues" evidence="7">
    <location>
        <begin position="1"/>
        <end position="10"/>
    </location>
</feature>
<feature type="region of interest" description="Disordered" evidence="7">
    <location>
        <begin position="1"/>
        <end position="22"/>
    </location>
</feature>
<organism evidence="10 11">
    <name type="scientific">Datura stramonium</name>
    <name type="common">Jimsonweed</name>
    <name type="synonym">Common thornapple</name>
    <dbReference type="NCBI Taxonomy" id="4076"/>
    <lineage>
        <taxon>Eukaryota</taxon>
        <taxon>Viridiplantae</taxon>
        <taxon>Streptophyta</taxon>
        <taxon>Embryophyta</taxon>
        <taxon>Tracheophyta</taxon>
        <taxon>Spermatophyta</taxon>
        <taxon>Magnoliopsida</taxon>
        <taxon>eudicotyledons</taxon>
        <taxon>Gunneridae</taxon>
        <taxon>Pentapetalae</taxon>
        <taxon>asterids</taxon>
        <taxon>lamiids</taxon>
        <taxon>Solanales</taxon>
        <taxon>Solanaceae</taxon>
        <taxon>Solanoideae</taxon>
        <taxon>Datureae</taxon>
        <taxon>Datura</taxon>
    </lineage>
</organism>
<evidence type="ECO:0000256" key="4">
    <source>
        <dbReference type="ARBA" id="ARBA00022676"/>
    </source>
</evidence>
<protein>
    <recommendedName>
        <fullName evidence="3">starch synthase</fullName>
        <ecNumber evidence="3">2.4.1.21</ecNumber>
    </recommendedName>
</protein>
<comment type="catalytic activity">
    <reaction evidence="1">
        <text>[(1-&gt;4)-alpha-D-glucosyl](n) + ADP-alpha-D-glucose = [(1-&gt;4)-alpha-D-glucosyl](n+1) + ADP + H(+)</text>
        <dbReference type="Rhea" id="RHEA:18189"/>
        <dbReference type="Rhea" id="RHEA-COMP:9584"/>
        <dbReference type="Rhea" id="RHEA-COMP:9587"/>
        <dbReference type="ChEBI" id="CHEBI:15378"/>
        <dbReference type="ChEBI" id="CHEBI:15444"/>
        <dbReference type="ChEBI" id="CHEBI:57498"/>
        <dbReference type="ChEBI" id="CHEBI:456216"/>
        <dbReference type="EC" id="2.4.1.21"/>
    </reaction>
</comment>
<evidence type="ECO:0000256" key="7">
    <source>
        <dbReference type="SAM" id="MobiDB-lite"/>
    </source>
</evidence>
<evidence type="ECO:0000259" key="9">
    <source>
        <dbReference type="Pfam" id="PF08323"/>
    </source>
</evidence>
<evidence type="ECO:0000256" key="3">
    <source>
        <dbReference type="ARBA" id="ARBA00012588"/>
    </source>
</evidence>
<keyword evidence="4" id="KW-0328">Glycosyltransferase</keyword>
<comment type="caution">
    <text evidence="10">The sequence shown here is derived from an EMBL/GenBank/DDBJ whole genome shotgun (WGS) entry which is preliminary data.</text>
</comment>
<dbReference type="Proteomes" id="UP000823775">
    <property type="component" value="Unassembled WGS sequence"/>
</dbReference>
<keyword evidence="8" id="KW-0812">Transmembrane</keyword>
<proteinExistence type="predicted"/>
<feature type="region of interest" description="Disordered" evidence="7">
    <location>
        <begin position="44"/>
        <end position="64"/>
    </location>
</feature>
<evidence type="ECO:0000256" key="6">
    <source>
        <dbReference type="ARBA" id="ARBA00022922"/>
    </source>
</evidence>
<evidence type="ECO:0000256" key="5">
    <source>
        <dbReference type="ARBA" id="ARBA00022679"/>
    </source>
</evidence>
<evidence type="ECO:0000256" key="2">
    <source>
        <dbReference type="ARBA" id="ARBA00004727"/>
    </source>
</evidence>
<dbReference type="EMBL" id="JACEIK010000025">
    <property type="protein sequence ID" value="MCD7446949.1"/>
    <property type="molecule type" value="Genomic_DNA"/>
</dbReference>
<dbReference type="Pfam" id="PF08323">
    <property type="entry name" value="Glyco_transf_5"/>
    <property type="match status" value="1"/>
</dbReference>
<accession>A0ABS8RMT9</accession>
<evidence type="ECO:0000256" key="8">
    <source>
        <dbReference type="SAM" id="Phobius"/>
    </source>
</evidence>
<gene>
    <name evidence="10" type="ORF">HAX54_020727</name>
</gene>
<name>A0ABS8RMT9_DATST</name>
<dbReference type="PANTHER" id="PTHR46083">
    <property type="match status" value="1"/>
</dbReference>
<keyword evidence="11" id="KW-1185">Reference proteome</keyword>
<feature type="domain" description="Starch synthase catalytic" evidence="9">
    <location>
        <begin position="204"/>
        <end position="274"/>
    </location>
</feature>
<keyword evidence="5" id="KW-0808">Transferase</keyword>
<evidence type="ECO:0000256" key="1">
    <source>
        <dbReference type="ARBA" id="ARBA00001478"/>
    </source>
</evidence>